<evidence type="ECO:0000313" key="1">
    <source>
        <dbReference type="EMBL" id="TFK53942.1"/>
    </source>
</evidence>
<evidence type="ECO:0000313" key="2">
    <source>
        <dbReference type="Proteomes" id="UP000305948"/>
    </source>
</evidence>
<reference evidence="1 2" key="1">
    <citation type="journal article" date="2019" name="Nat. Ecol. Evol.">
        <title>Megaphylogeny resolves global patterns of mushroom evolution.</title>
        <authorList>
            <person name="Varga T."/>
            <person name="Krizsan K."/>
            <person name="Foldi C."/>
            <person name="Dima B."/>
            <person name="Sanchez-Garcia M."/>
            <person name="Sanchez-Ramirez S."/>
            <person name="Szollosi G.J."/>
            <person name="Szarkandi J.G."/>
            <person name="Papp V."/>
            <person name="Albert L."/>
            <person name="Andreopoulos W."/>
            <person name="Angelini C."/>
            <person name="Antonin V."/>
            <person name="Barry K.W."/>
            <person name="Bougher N.L."/>
            <person name="Buchanan P."/>
            <person name="Buyck B."/>
            <person name="Bense V."/>
            <person name="Catcheside P."/>
            <person name="Chovatia M."/>
            <person name="Cooper J."/>
            <person name="Damon W."/>
            <person name="Desjardin D."/>
            <person name="Finy P."/>
            <person name="Geml J."/>
            <person name="Haridas S."/>
            <person name="Hughes K."/>
            <person name="Justo A."/>
            <person name="Karasinski D."/>
            <person name="Kautmanova I."/>
            <person name="Kiss B."/>
            <person name="Kocsube S."/>
            <person name="Kotiranta H."/>
            <person name="LaButti K.M."/>
            <person name="Lechner B.E."/>
            <person name="Liimatainen K."/>
            <person name="Lipzen A."/>
            <person name="Lukacs Z."/>
            <person name="Mihaltcheva S."/>
            <person name="Morgado L.N."/>
            <person name="Niskanen T."/>
            <person name="Noordeloos M.E."/>
            <person name="Ohm R.A."/>
            <person name="Ortiz-Santana B."/>
            <person name="Ovrebo C."/>
            <person name="Racz N."/>
            <person name="Riley R."/>
            <person name="Savchenko A."/>
            <person name="Shiryaev A."/>
            <person name="Soop K."/>
            <person name="Spirin V."/>
            <person name="Szebenyi C."/>
            <person name="Tomsovsky M."/>
            <person name="Tulloss R.E."/>
            <person name="Uehling J."/>
            <person name="Grigoriev I.V."/>
            <person name="Vagvolgyi C."/>
            <person name="Papp T."/>
            <person name="Martin F.M."/>
            <person name="Miettinen O."/>
            <person name="Hibbett D.S."/>
            <person name="Nagy L.G."/>
        </authorList>
    </citation>
    <scope>NUCLEOTIDE SEQUENCE [LARGE SCALE GENOMIC DNA]</scope>
    <source>
        <strain evidence="1 2">OMC1185</strain>
    </source>
</reference>
<protein>
    <submittedName>
        <fullName evidence="1">Uncharacterized protein</fullName>
    </submittedName>
</protein>
<gene>
    <name evidence="1" type="ORF">OE88DRAFT_1134156</name>
</gene>
<name>A0A5C3N9M1_9AGAM</name>
<dbReference type="EMBL" id="ML213506">
    <property type="protein sequence ID" value="TFK53942.1"/>
    <property type="molecule type" value="Genomic_DNA"/>
</dbReference>
<sequence length="121" mass="13641">MPYHLVPPLPRLAIVRTALVTQALVIGFSMMTPPLDNAHEDMACMNCEIVDSHEDALAGSLTFARENREPSRTILHLLSSYCDLFAVIDVEEMLSHVFVLTLRWTLIRTSNQTLGARRDTF</sequence>
<proteinExistence type="predicted"/>
<keyword evidence="2" id="KW-1185">Reference proteome</keyword>
<organism evidence="1 2">
    <name type="scientific">Heliocybe sulcata</name>
    <dbReference type="NCBI Taxonomy" id="5364"/>
    <lineage>
        <taxon>Eukaryota</taxon>
        <taxon>Fungi</taxon>
        <taxon>Dikarya</taxon>
        <taxon>Basidiomycota</taxon>
        <taxon>Agaricomycotina</taxon>
        <taxon>Agaricomycetes</taxon>
        <taxon>Gloeophyllales</taxon>
        <taxon>Gloeophyllaceae</taxon>
        <taxon>Heliocybe</taxon>
    </lineage>
</organism>
<dbReference type="Proteomes" id="UP000305948">
    <property type="component" value="Unassembled WGS sequence"/>
</dbReference>
<dbReference type="AlphaFoldDB" id="A0A5C3N9M1"/>
<accession>A0A5C3N9M1</accession>